<dbReference type="InterPro" id="IPR001482">
    <property type="entry name" value="T2SS/T4SS_dom"/>
</dbReference>
<dbReference type="SUPFAM" id="SSF52540">
    <property type="entry name" value="P-loop containing nucleoside triphosphate hydrolases"/>
    <property type="match status" value="1"/>
</dbReference>
<dbReference type="PANTHER" id="PTHR30258">
    <property type="entry name" value="TYPE II SECRETION SYSTEM PROTEIN GSPE-RELATED"/>
    <property type="match status" value="1"/>
</dbReference>
<keyword evidence="6" id="KW-1185">Reference proteome</keyword>
<dbReference type="InterPro" id="IPR027417">
    <property type="entry name" value="P-loop_NTPase"/>
</dbReference>
<dbReference type="RefSeq" id="WP_338544688.1">
    <property type="nucleotide sequence ID" value="NZ_CP145723.1"/>
</dbReference>
<organism evidence="5 6">
    <name type="scientific">Pseudomonas benzopyrenica</name>
    <dbReference type="NCBI Taxonomy" id="2993566"/>
    <lineage>
        <taxon>Bacteria</taxon>
        <taxon>Pseudomonadati</taxon>
        <taxon>Pseudomonadota</taxon>
        <taxon>Gammaproteobacteria</taxon>
        <taxon>Pseudomonadales</taxon>
        <taxon>Pseudomonadaceae</taxon>
        <taxon>Pseudomonas</taxon>
    </lineage>
</organism>
<proteinExistence type="inferred from homology"/>
<keyword evidence="2" id="KW-0547">Nucleotide-binding</keyword>
<feature type="domain" description="Bacterial type II secretion system protein E" evidence="4">
    <location>
        <begin position="137"/>
        <end position="512"/>
    </location>
</feature>
<keyword evidence="3" id="KW-0067">ATP-binding</keyword>
<evidence type="ECO:0000259" key="4">
    <source>
        <dbReference type="Pfam" id="PF00437"/>
    </source>
</evidence>
<dbReference type="Gene3D" id="3.40.50.300">
    <property type="entry name" value="P-loop containing nucleotide triphosphate hydrolases"/>
    <property type="match status" value="1"/>
</dbReference>
<protein>
    <submittedName>
        <fullName evidence="5">ATPase, T2SS/T4P/T4SS family</fullName>
    </submittedName>
</protein>
<evidence type="ECO:0000256" key="2">
    <source>
        <dbReference type="ARBA" id="ARBA00022741"/>
    </source>
</evidence>
<evidence type="ECO:0000256" key="1">
    <source>
        <dbReference type="ARBA" id="ARBA00006611"/>
    </source>
</evidence>
<dbReference type="Pfam" id="PF00437">
    <property type="entry name" value="T2SSE"/>
    <property type="match status" value="1"/>
</dbReference>
<evidence type="ECO:0000313" key="6">
    <source>
        <dbReference type="Proteomes" id="UP001372714"/>
    </source>
</evidence>
<gene>
    <name evidence="5" type="ORF">V6W80_15010</name>
</gene>
<evidence type="ECO:0000313" key="5">
    <source>
        <dbReference type="EMBL" id="WWM65037.1"/>
    </source>
</evidence>
<dbReference type="PANTHER" id="PTHR30258:SF3">
    <property type="entry name" value="SLL1921 PROTEIN"/>
    <property type="match status" value="1"/>
</dbReference>
<accession>A0ABZ2FJM8</accession>
<dbReference type="Gene3D" id="3.30.450.90">
    <property type="match status" value="1"/>
</dbReference>
<dbReference type="EMBL" id="CP145723">
    <property type="protein sequence ID" value="WWM65037.1"/>
    <property type="molecule type" value="Genomic_DNA"/>
</dbReference>
<sequence length="537" mass="58552">MGSRNHVVSAAAEPEGEARVIGQRLANELVSELLPLQPRRVLTAEGALWGSVKPELRQLVALVDGARPGDHAQLLVSGQHLRDPFVMAFMGELDRADLDYRVVPSTLSDIQALYQVATTRGGGTTGLDSTSRQQEVIRLLGEAHSRGASDVHFVVGREITHILFRIHGLLTEYGQIQSHMGRELCSALYNSMCDVAEEHYQPEISQDARVKHAFVAQLGLFGARVASRPLVEGPLMVLRLLYDEKAKQSLDELGFLAEQIALLDRLRGLPYGVILITGPTGSGKSKTLQVTLNQLHSETDGTRHILSVEDPPEYPIKANQSPLGHAETWDGAITNTMRLDPDILMYGEVRDLATAQAAFRGGMTGHLVFSTLHTNNAVASLQRLIDMGADPSLVTDPALMSGLINQSLLPVLCAHCAQPLASHRDQLNPALIERLERVMDTAKVRLQGPGCAHCRNMGVSSRTVVAEVLIPNHRFMQIFRDQGASAAKTYWVREMGGITKIQHTIGKVAAGLIDPRMAETIIGPLDLELFVLEQPNA</sequence>
<dbReference type="Proteomes" id="UP001372714">
    <property type="component" value="Chromosome"/>
</dbReference>
<name>A0ABZ2FJM8_9PSED</name>
<comment type="similarity">
    <text evidence="1">Belongs to the GSP E family.</text>
</comment>
<reference evidence="5 6" key="1">
    <citation type="submission" date="2024-02" db="EMBL/GenBank/DDBJ databases">
        <title>The whole genome sequence of Pseudomonas benzopyrenica MLY92.</title>
        <authorList>
            <person name="Liu Y."/>
        </authorList>
    </citation>
    <scope>NUCLEOTIDE SEQUENCE [LARGE SCALE GENOMIC DNA]</scope>
    <source>
        <strain evidence="5 6">MLY92</strain>
    </source>
</reference>
<evidence type="ECO:0000256" key="3">
    <source>
        <dbReference type="ARBA" id="ARBA00022840"/>
    </source>
</evidence>